<feature type="compositionally biased region" description="Basic and acidic residues" evidence="1">
    <location>
        <begin position="38"/>
        <end position="51"/>
    </location>
</feature>
<sequence length="105" mass="11534">MGSCPVLNCASSLSGRKKSLAESETASCTGMDTESMDEEKNPDTASCRERVTTQGFPDGNPQKSRKDYFISSKTQKHAYKTGNKYLPLLAEEKLPGIYKFEALSD</sequence>
<reference evidence="2 3" key="1">
    <citation type="journal article" date="2019" name="Sci. Rep.">
        <title>Orb-weaving spider Araneus ventricosus genome elucidates the spidroin gene catalogue.</title>
        <authorList>
            <person name="Kono N."/>
            <person name="Nakamura H."/>
            <person name="Ohtoshi R."/>
            <person name="Moran D.A.P."/>
            <person name="Shinohara A."/>
            <person name="Yoshida Y."/>
            <person name="Fujiwara M."/>
            <person name="Mori M."/>
            <person name="Tomita M."/>
            <person name="Arakawa K."/>
        </authorList>
    </citation>
    <scope>NUCLEOTIDE SEQUENCE [LARGE SCALE GENOMIC DNA]</scope>
</reference>
<feature type="compositionally biased region" description="Polar residues" evidence="1">
    <location>
        <begin position="22"/>
        <end position="32"/>
    </location>
</feature>
<name>A0A4Y2VD24_ARAVE</name>
<comment type="caution">
    <text evidence="2">The sequence shown here is derived from an EMBL/GenBank/DDBJ whole genome shotgun (WGS) entry which is preliminary data.</text>
</comment>
<evidence type="ECO:0000313" key="3">
    <source>
        <dbReference type="Proteomes" id="UP000499080"/>
    </source>
</evidence>
<dbReference type="Proteomes" id="UP000499080">
    <property type="component" value="Unassembled WGS sequence"/>
</dbReference>
<keyword evidence="3" id="KW-1185">Reference proteome</keyword>
<protein>
    <submittedName>
        <fullName evidence="2">Uncharacterized protein</fullName>
    </submittedName>
</protein>
<gene>
    <name evidence="2" type="ORF">AVEN_205541_1</name>
</gene>
<dbReference type="AlphaFoldDB" id="A0A4Y2VD24"/>
<proteinExistence type="predicted"/>
<feature type="region of interest" description="Disordered" evidence="1">
    <location>
        <begin position="21"/>
        <end position="71"/>
    </location>
</feature>
<dbReference type="EMBL" id="BGPR01044757">
    <property type="protein sequence ID" value="GBO21590.1"/>
    <property type="molecule type" value="Genomic_DNA"/>
</dbReference>
<accession>A0A4Y2VD24</accession>
<organism evidence="2 3">
    <name type="scientific">Araneus ventricosus</name>
    <name type="common">Orbweaver spider</name>
    <name type="synonym">Epeira ventricosa</name>
    <dbReference type="NCBI Taxonomy" id="182803"/>
    <lineage>
        <taxon>Eukaryota</taxon>
        <taxon>Metazoa</taxon>
        <taxon>Ecdysozoa</taxon>
        <taxon>Arthropoda</taxon>
        <taxon>Chelicerata</taxon>
        <taxon>Arachnida</taxon>
        <taxon>Araneae</taxon>
        <taxon>Araneomorphae</taxon>
        <taxon>Entelegynae</taxon>
        <taxon>Araneoidea</taxon>
        <taxon>Araneidae</taxon>
        <taxon>Araneus</taxon>
    </lineage>
</organism>
<evidence type="ECO:0000256" key="1">
    <source>
        <dbReference type="SAM" id="MobiDB-lite"/>
    </source>
</evidence>
<evidence type="ECO:0000313" key="2">
    <source>
        <dbReference type="EMBL" id="GBO21590.1"/>
    </source>
</evidence>